<feature type="transmembrane region" description="Helical" evidence="1">
    <location>
        <begin position="16"/>
        <end position="35"/>
    </location>
</feature>
<name>A0AA49GKI3_9BACT</name>
<feature type="domain" description="Cytochrome C Planctomycete-type" evidence="2">
    <location>
        <begin position="215"/>
        <end position="275"/>
    </location>
</feature>
<organism evidence="3">
    <name type="scientific">Roseihalotalea indica</name>
    <dbReference type="NCBI Taxonomy" id="2867963"/>
    <lineage>
        <taxon>Bacteria</taxon>
        <taxon>Pseudomonadati</taxon>
        <taxon>Bacteroidota</taxon>
        <taxon>Cytophagia</taxon>
        <taxon>Cytophagales</taxon>
        <taxon>Catalimonadaceae</taxon>
        <taxon>Roseihalotalea</taxon>
    </lineage>
</organism>
<proteinExistence type="predicted"/>
<dbReference type="PANTHER" id="PTHR35889:SF3">
    <property type="entry name" value="F-BOX DOMAIN-CONTAINING PROTEIN"/>
    <property type="match status" value="1"/>
</dbReference>
<dbReference type="InterPro" id="IPR011429">
    <property type="entry name" value="Cyt_c_Planctomycete-type"/>
</dbReference>
<feature type="transmembrane region" description="Helical" evidence="1">
    <location>
        <begin position="120"/>
        <end position="140"/>
    </location>
</feature>
<evidence type="ECO:0000256" key="1">
    <source>
        <dbReference type="SAM" id="Phobius"/>
    </source>
</evidence>
<dbReference type="EMBL" id="CP120682">
    <property type="protein sequence ID" value="WKN36517.1"/>
    <property type="molecule type" value="Genomic_DNA"/>
</dbReference>
<keyword evidence="1" id="KW-1133">Transmembrane helix</keyword>
<dbReference type="SUPFAM" id="SSF52047">
    <property type="entry name" value="RNI-like"/>
    <property type="match status" value="1"/>
</dbReference>
<dbReference type="InterPro" id="IPR032675">
    <property type="entry name" value="LRR_dom_sf"/>
</dbReference>
<dbReference type="Pfam" id="PF07635">
    <property type="entry name" value="PSCyt1"/>
    <property type="match status" value="1"/>
</dbReference>
<feature type="transmembrane region" description="Helical" evidence="1">
    <location>
        <begin position="152"/>
        <end position="170"/>
    </location>
</feature>
<dbReference type="PANTHER" id="PTHR35889">
    <property type="entry name" value="CYCLOINULO-OLIGOSACCHARIDE FRUCTANOTRANSFERASE-RELATED"/>
    <property type="match status" value="1"/>
</dbReference>
<keyword evidence="1" id="KW-0472">Membrane</keyword>
<gene>
    <name evidence="3" type="ORF">K4G66_29585</name>
</gene>
<dbReference type="AlphaFoldDB" id="A0AA49GKI3"/>
<dbReference type="Gene3D" id="3.80.10.10">
    <property type="entry name" value="Ribonuclease Inhibitor"/>
    <property type="match status" value="1"/>
</dbReference>
<sequence>MTEDTLLQPNWLQQVIRYRFGLLLLSLLLFSLPLLPPTQPPVSDWVYFLGRFHPLIIHFPIVLIGLLLLLEALNTFNLITFTSPIRWLMLGMAMLSSLTAILLGYLLYQTGEYTGDVMQVHLWAGIGVAIGTLWLGFLLLQSLAHPSIRYQQAYLVVLLATNGVLVFASHQGGSLTHGTDYLTEYVPSLQPVPVKAEEEMLVYHDVIVPMLDAKCYSCHNEHKTKGDLLLTNLADMTTGGKSGEPGLTPGEPEQSEVWNRVVLPEDHDDHMPPEGKPSLTATEMDILRWWIETGTDPNTAYLDALADSSIALPITDYVAGLRAAHRMQWKAEQELAELVSQVVYEEAPYLIENDPEAPDLVTLQMRFPPVAFQDQDLIAIRPLYEQLSEVSLISSEISDDGLYHIGQMKQLRSLNLQKTNIDGSGLVYLTELPQLETLDLSHTDVTDANLLYITRFPALRELYLYETPVSKPVLEALQTHCPSLTINITRNPMY</sequence>
<evidence type="ECO:0000259" key="2">
    <source>
        <dbReference type="Pfam" id="PF07635"/>
    </source>
</evidence>
<reference evidence="3" key="1">
    <citation type="journal article" date="2023" name="Comput. Struct. Biotechnol. J.">
        <title>Discovery of a novel marine Bacteroidetes with a rich repertoire of carbohydrate-active enzymes.</title>
        <authorList>
            <person name="Chen B."/>
            <person name="Liu G."/>
            <person name="Chen Q."/>
            <person name="Wang H."/>
            <person name="Liu L."/>
            <person name="Tang K."/>
        </authorList>
    </citation>
    <scope>NUCLEOTIDE SEQUENCE</scope>
    <source>
        <strain evidence="3">TK19036</strain>
    </source>
</reference>
<keyword evidence="1" id="KW-0812">Transmembrane</keyword>
<feature type="transmembrane region" description="Helical" evidence="1">
    <location>
        <begin position="85"/>
        <end position="108"/>
    </location>
</feature>
<feature type="transmembrane region" description="Helical" evidence="1">
    <location>
        <begin position="55"/>
        <end position="73"/>
    </location>
</feature>
<reference evidence="3" key="2">
    <citation type="journal article" date="2024" name="Antonie Van Leeuwenhoek">
        <title>Roseihalotalea indica gen. nov., sp. nov., a halophilic Bacteroidetes from mesopelagic Southwest Indian Ocean with higher carbohydrate metabolic potential.</title>
        <authorList>
            <person name="Chen B."/>
            <person name="Zhang M."/>
            <person name="Lin D."/>
            <person name="Ye J."/>
            <person name="Tang K."/>
        </authorList>
    </citation>
    <scope>NUCLEOTIDE SEQUENCE</scope>
    <source>
        <strain evidence="3">TK19036</strain>
    </source>
</reference>
<evidence type="ECO:0000313" key="3">
    <source>
        <dbReference type="EMBL" id="WKN36517.1"/>
    </source>
</evidence>
<accession>A0AA49GKI3</accession>
<protein>
    <recommendedName>
        <fullName evidence="2">Cytochrome C Planctomycete-type domain-containing protein</fullName>
    </recommendedName>
</protein>